<dbReference type="Gene3D" id="3.40.190.150">
    <property type="entry name" value="Bordetella uptake gene, domain 1"/>
    <property type="match status" value="1"/>
</dbReference>
<dbReference type="AlphaFoldDB" id="A0A1Y0EIP4"/>
<dbReference type="RefSeq" id="WP_087276181.1">
    <property type="nucleotide sequence ID" value="NZ_CP021455.1"/>
</dbReference>
<feature type="chain" id="PRO_5012394968" description="ABC transporter substrate-binding protein" evidence="2">
    <location>
        <begin position="28"/>
        <end position="326"/>
    </location>
</feature>
<dbReference type="InterPro" id="IPR042100">
    <property type="entry name" value="Bug_dom1"/>
</dbReference>
<reference evidence="3 4" key="1">
    <citation type="submission" date="2017-05" db="EMBL/GenBank/DDBJ databases">
        <authorList>
            <person name="Song R."/>
            <person name="Chenine A.L."/>
            <person name="Ruprecht R.M."/>
        </authorList>
    </citation>
    <scope>NUCLEOTIDE SEQUENCE [LARGE SCALE GENOMIC DNA]</scope>
    <source>
        <strain evidence="3 4">DSM 26136</strain>
    </source>
</reference>
<name>A0A1Y0EIP4_9BURK</name>
<dbReference type="PIRSF" id="PIRSF017082">
    <property type="entry name" value="YflP"/>
    <property type="match status" value="1"/>
</dbReference>
<gene>
    <name evidence="3" type="ORF">CCO03_01265</name>
</gene>
<dbReference type="SUPFAM" id="SSF53850">
    <property type="entry name" value="Periplasmic binding protein-like II"/>
    <property type="match status" value="1"/>
</dbReference>
<dbReference type="CDD" id="cd07012">
    <property type="entry name" value="PBP2_Bug_TTT"/>
    <property type="match status" value="1"/>
</dbReference>
<organism evidence="3 4">
    <name type="scientific">Comamonas serinivorans</name>
    <dbReference type="NCBI Taxonomy" id="1082851"/>
    <lineage>
        <taxon>Bacteria</taxon>
        <taxon>Pseudomonadati</taxon>
        <taxon>Pseudomonadota</taxon>
        <taxon>Betaproteobacteria</taxon>
        <taxon>Burkholderiales</taxon>
        <taxon>Comamonadaceae</taxon>
        <taxon>Comamonas</taxon>
    </lineage>
</organism>
<feature type="signal peptide" evidence="2">
    <location>
        <begin position="1"/>
        <end position="27"/>
    </location>
</feature>
<dbReference type="PANTHER" id="PTHR42928:SF5">
    <property type="entry name" value="BLR1237 PROTEIN"/>
    <property type="match status" value="1"/>
</dbReference>
<dbReference type="PANTHER" id="PTHR42928">
    <property type="entry name" value="TRICARBOXYLATE-BINDING PROTEIN"/>
    <property type="match status" value="1"/>
</dbReference>
<accession>A0A1Y0EIP4</accession>
<evidence type="ECO:0000313" key="3">
    <source>
        <dbReference type="EMBL" id="ARU03493.1"/>
    </source>
</evidence>
<proteinExistence type="inferred from homology"/>
<evidence type="ECO:0000256" key="1">
    <source>
        <dbReference type="ARBA" id="ARBA00006987"/>
    </source>
</evidence>
<dbReference type="EMBL" id="CP021455">
    <property type="protein sequence ID" value="ARU03493.1"/>
    <property type="molecule type" value="Genomic_DNA"/>
</dbReference>
<dbReference type="InterPro" id="IPR005064">
    <property type="entry name" value="BUG"/>
</dbReference>
<dbReference type="KEGG" id="cser:CCO03_01265"/>
<dbReference type="OrthoDB" id="8678477at2"/>
<comment type="similarity">
    <text evidence="1">Belongs to the UPF0065 (bug) family.</text>
</comment>
<dbReference type="Pfam" id="PF03401">
    <property type="entry name" value="TctC"/>
    <property type="match status" value="1"/>
</dbReference>
<keyword evidence="4" id="KW-1185">Reference proteome</keyword>
<keyword evidence="2" id="KW-0732">Signal</keyword>
<evidence type="ECO:0000313" key="4">
    <source>
        <dbReference type="Proteomes" id="UP000196138"/>
    </source>
</evidence>
<dbReference type="Gene3D" id="3.40.190.10">
    <property type="entry name" value="Periplasmic binding protein-like II"/>
    <property type="match status" value="1"/>
</dbReference>
<evidence type="ECO:0000256" key="2">
    <source>
        <dbReference type="SAM" id="SignalP"/>
    </source>
</evidence>
<dbReference type="Proteomes" id="UP000196138">
    <property type="component" value="Chromosome"/>
</dbReference>
<dbReference type="PROSITE" id="PS51318">
    <property type="entry name" value="TAT"/>
    <property type="match status" value="1"/>
</dbReference>
<evidence type="ECO:0008006" key="5">
    <source>
        <dbReference type="Google" id="ProtNLM"/>
    </source>
</evidence>
<sequence length="326" mass="34462">MHTTLTRRQVLALGAGAALLTQGTAQAESAFPSRPIKFILPFSAGGGTDESSRALADELQKALKVPVVCENKPGASGAIAVQTVKAAPADGYTLLIATNSLVAVNPVALKNLGYDPFKDLTPLHGITVSPPVVSAPLNTPYSSVKDALLKAKASGNPLKIGNYSAGYELLAAWLGHLEGTPVIHVPYKGPSNMLVDLVGGQLDFAISDPASAQELIKGGKIKGMATGADQRDPSMADVPTMKEQGYKDFESYVWASVYAKAGTPPAVLKTLAEALNVANRSPTMEARRAGRPGQRMDMALGEMGKFQRQEYERFKKVAQATNYQPK</sequence>
<dbReference type="InterPro" id="IPR006311">
    <property type="entry name" value="TAT_signal"/>
</dbReference>
<protein>
    <recommendedName>
        <fullName evidence="5">ABC transporter substrate-binding protein</fullName>
    </recommendedName>
</protein>